<dbReference type="GO" id="GO:0030247">
    <property type="term" value="F:polysaccharide binding"/>
    <property type="evidence" value="ECO:0007669"/>
    <property type="project" value="InterPro"/>
</dbReference>
<dbReference type="InterPro" id="IPR025287">
    <property type="entry name" value="WAK_GUB"/>
</dbReference>
<keyword evidence="8 12" id="KW-0067">ATP-binding</keyword>
<dbReference type="PROSITE" id="PS00107">
    <property type="entry name" value="PROTEIN_KINASE_ATP"/>
    <property type="match status" value="1"/>
</dbReference>
<feature type="domain" description="Protein kinase" evidence="15">
    <location>
        <begin position="333"/>
        <end position="608"/>
    </location>
</feature>
<keyword evidence="17" id="KW-1185">Reference proteome</keyword>
<evidence type="ECO:0000256" key="9">
    <source>
        <dbReference type="ARBA" id="ARBA00022989"/>
    </source>
</evidence>
<dbReference type="OrthoDB" id="1146903at2759"/>
<dbReference type="EMBL" id="QPKB01000010">
    <property type="protein sequence ID" value="RWR93272.1"/>
    <property type="molecule type" value="Genomic_DNA"/>
</dbReference>
<evidence type="ECO:0000256" key="3">
    <source>
        <dbReference type="ARBA" id="ARBA00022679"/>
    </source>
</evidence>
<dbReference type="SUPFAM" id="SSF56112">
    <property type="entry name" value="Protein kinase-like (PK-like)"/>
    <property type="match status" value="1"/>
</dbReference>
<name>A0A443PR94_9MAGN</name>
<comment type="caution">
    <text evidence="16">The sequence shown here is derived from an EMBL/GenBank/DDBJ whole genome shotgun (WGS) entry which is preliminary data.</text>
</comment>
<feature type="transmembrane region" description="Helical" evidence="13">
    <location>
        <begin position="276"/>
        <end position="295"/>
    </location>
</feature>
<keyword evidence="7 16" id="KW-0418">Kinase</keyword>
<accession>A0A443PR94</accession>
<dbReference type="CDD" id="cd14066">
    <property type="entry name" value="STKc_IRAK"/>
    <property type="match status" value="1"/>
</dbReference>
<feature type="binding site" evidence="12">
    <location>
        <position position="361"/>
    </location>
    <ligand>
        <name>ATP</name>
        <dbReference type="ChEBI" id="CHEBI:30616"/>
    </ligand>
</feature>
<dbReference type="GO" id="GO:0004674">
    <property type="term" value="F:protein serine/threonine kinase activity"/>
    <property type="evidence" value="ECO:0007669"/>
    <property type="project" value="UniProtKB-KW"/>
</dbReference>
<feature type="chain" id="PRO_5019207373" evidence="14">
    <location>
        <begin position="16"/>
        <end position="658"/>
    </location>
</feature>
<evidence type="ECO:0000256" key="6">
    <source>
        <dbReference type="ARBA" id="ARBA00022741"/>
    </source>
</evidence>
<evidence type="ECO:0000256" key="8">
    <source>
        <dbReference type="ARBA" id="ARBA00022840"/>
    </source>
</evidence>
<dbReference type="InterPro" id="IPR000719">
    <property type="entry name" value="Prot_kinase_dom"/>
</dbReference>
<keyword evidence="6 12" id="KW-0547">Nucleotide-binding</keyword>
<comment type="subcellular location">
    <subcellularLocation>
        <location evidence="1">Membrane</location>
        <topology evidence="1">Single-pass type I membrane protein</topology>
    </subcellularLocation>
</comment>
<keyword evidence="5 14" id="KW-0732">Signal</keyword>
<keyword evidence="3" id="KW-0808">Transferase</keyword>
<reference evidence="16 17" key="1">
    <citation type="journal article" date="2019" name="Nat. Plants">
        <title>Stout camphor tree genome fills gaps in understanding of flowering plant genome evolution.</title>
        <authorList>
            <person name="Chaw S.M."/>
            <person name="Liu Y.C."/>
            <person name="Wu Y.W."/>
            <person name="Wang H.Y."/>
            <person name="Lin C.I."/>
            <person name="Wu C.S."/>
            <person name="Ke H.M."/>
            <person name="Chang L.Y."/>
            <person name="Hsu C.Y."/>
            <person name="Yang H.T."/>
            <person name="Sudianto E."/>
            <person name="Hsu M.H."/>
            <person name="Wu K.P."/>
            <person name="Wang L.N."/>
            <person name="Leebens-Mack J.H."/>
            <person name="Tsai I.J."/>
        </authorList>
    </citation>
    <scope>NUCLEOTIDE SEQUENCE [LARGE SCALE GENOMIC DNA]</scope>
    <source>
        <strain evidence="17">cv. Chaw 1501</strain>
        <tissue evidence="16">Young leaves</tissue>
    </source>
</reference>
<evidence type="ECO:0000256" key="2">
    <source>
        <dbReference type="ARBA" id="ARBA00022527"/>
    </source>
</evidence>
<evidence type="ECO:0000313" key="17">
    <source>
        <dbReference type="Proteomes" id="UP000283530"/>
    </source>
</evidence>
<proteinExistence type="predicted"/>
<evidence type="ECO:0000256" key="10">
    <source>
        <dbReference type="ARBA" id="ARBA00023136"/>
    </source>
</evidence>
<keyword evidence="4 13" id="KW-0812">Transmembrane</keyword>
<feature type="signal peptide" evidence="14">
    <location>
        <begin position="1"/>
        <end position="15"/>
    </location>
</feature>
<dbReference type="FunFam" id="1.10.510.10:FF:000590">
    <property type="entry name" value="PR5-like receptor kinase"/>
    <property type="match status" value="1"/>
</dbReference>
<keyword evidence="2" id="KW-0723">Serine/threonine-protein kinase</keyword>
<evidence type="ECO:0000256" key="4">
    <source>
        <dbReference type="ARBA" id="ARBA00022692"/>
    </source>
</evidence>
<keyword evidence="10 13" id="KW-0472">Membrane</keyword>
<dbReference type="Pfam" id="PF00069">
    <property type="entry name" value="Pkinase"/>
    <property type="match status" value="1"/>
</dbReference>
<evidence type="ECO:0000256" key="11">
    <source>
        <dbReference type="ARBA" id="ARBA00023180"/>
    </source>
</evidence>
<dbReference type="AlphaFoldDB" id="A0A443PR94"/>
<dbReference type="Proteomes" id="UP000283530">
    <property type="component" value="Unassembled WGS sequence"/>
</dbReference>
<dbReference type="PROSITE" id="PS00108">
    <property type="entry name" value="PROTEIN_KINASE_ST"/>
    <property type="match status" value="1"/>
</dbReference>
<dbReference type="STRING" id="337451.A0A443PR94"/>
<evidence type="ECO:0000256" key="14">
    <source>
        <dbReference type="SAM" id="SignalP"/>
    </source>
</evidence>
<dbReference type="Gene3D" id="1.10.510.10">
    <property type="entry name" value="Transferase(Phosphotransferase) domain 1"/>
    <property type="match status" value="1"/>
</dbReference>
<evidence type="ECO:0000256" key="5">
    <source>
        <dbReference type="ARBA" id="ARBA00022729"/>
    </source>
</evidence>
<dbReference type="InterPro" id="IPR045874">
    <property type="entry name" value="LRK10/LRL21-25-like"/>
</dbReference>
<evidence type="ECO:0000259" key="15">
    <source>
        <dbReference type="PROSITE" id="PS50011"/>
    </source>
</evidence>
<dbReference type="Pfam" id="PF13947">
    <property type="entry name" value="GUB_WAK_bind"/>
    <property type="match status" value="1"/>
</dbReference>
<dbReference type="GO" id="GO:0016020">
    <property type="term" value="C:membrane"/>
    <property type="evidence" value="ECO:0007669"/>
    <property type="project" value="UniProtKB-SubCell"/>
</dbReference>
<keyword evidence="9 13" id="KW-1133">Transmembrane helix</keyword>
<evidence type="ECO:0000256" key="1">
    <source>
        <dbReference type="ARBA" id="ARBA00004479"/>
    </source>
</evidence>
<dbReference type="FunFam" id="3.30.200.20:FF:000178">
    <property type="entry name" value="serine/threonine-protein kinase PBS1-like"/>
    <property type="match status" value="1"/>
</dbReference>
<evidence type="ECO:0000256" key="7">
    <source>
        <dbReference type="ARBA" id="ARBA00022777"/>
    </source>
</evidence>
<dbReference type="GO" id="GO:0005524">
    <property type="term" value="F:ATP binding"/>
    <property type="evidence" value="ECO:0007669"/>
    <property type="project" value="UniProtKB-UniRule"/>
</dbReference>
<keyword evidence="11" id="KW-0325">Glycoprotein</keyword>
<evidence type="ECO:0000256" key="13">
    <source>
        <dbReference type="SAM" id="Phobius"/>
    </source>
</evidence>
<dbReference type="PANTHER" id="PTHR27009">
    <property type="entry name" value="RUST RESISTANCE KINASE LR10-RELATED"/>
    <property type="match status" value="1"/>
</dbReference>
<dbReference type="SMART" id="SM00220">
    <property type="entry name" value="S_TKc"/>
    <property type="match status" value="1"/>
</dbReference>
<sequence length="658" mass="75101">MLWVLLLLLVFHCNASKHDCFSSCGSLHITYPFRLKQDPKTCGRPEPGFELTCEIESNRLVANLSSRPFYVKEISYKRGAIRAIDSVLSSDDCSSLPSIPEERDLDPFYVYDWDSIVYVNCSLPVDNPHYISTTPCISSPPGMYVYAMMGSRTLYDLNTSCKVAMKVSGLVVGGSGISYAPSNYSEIHGILMMGSELHWRYLKCEDMVDCWGEYRMCDWVTLDGQMRRCTSCERLFQSSYCFIETVKLYLKVAAYYTFYKKNITIGRANFSGYIEIYFLARTTIGLVCLFIFLAYKWRRRHIWMDTTVEDFLSHYRSHMPRRYSYLAIKKMTRNFKEKLGQGGYGSVFKGKLSSGRSVAVKMLKSSKGNGQEFINEVATVGRIHHVNVVRLIGFCSEGLKRALIYEFMPNGSLEKYVFIEGKGSSLCWNQMYQIVLGIARGIEYLHRGCDMQILHFDIKPHNILLDENFTPKVSDFGLAKFYPTTEDSVVSVTAVRGTIGYIAPELIYKTIGPVSYKSDIYSFGMLLMEIVGRRQKIDAFTEQSSLTYFPSWIYNELDQGGDMVMEGITGVDEEIAKKFIIVALWCIQINPADRPSMSKVLEMIEGSVEDLQLPPKTSLLFPQEIDSKEHARIVQSFQNHQLLPDQDRSHEALLSHIE</sequence>
<evidence type="ECO:0000256" key="12">
    <source>
        <dbReference type="PROSITE-ProRule" id="PRU10141"/>
    </source>
</evidence>
<protein>
    <submittedName>
        <fullName evidence="16">Rust resistance kinase Lr10 isoform X1</fullName>
    </submittedName>
</protein>
<evidence type="ECO:0000313" key="16">
    <source>
        <dbReference type="EMBL" id="RWR93272.1"/>
    </source>
</evidence>
<dbReference type="InterPro" id="IPR011009">
    <property type="entry name" value="Kinase-like_dom_sf"/>
</dbReference>
<dbReference type="PROSITE" id="PS50011">
    <property type="entry name" value="PROTEIN_KINASE_DOM"/>
    <property type="match status" value="1"/>
</dbReference>
<dbReference type="Gene3D" id="3.30.200.20">
    <property type="entry name" value="Phosphorylase Kinase, domain 1"/>
    <property type="match status" value="1"/>
</dbReference>
<dbReference type="InterPro" id="IPR017441">
    <property type="entry name" value="Protein_kinase_ATP_BS"/>
</dbReference>
<gene>
    <name evidence="16" type="ORF">CKAN_02251500</name>
</gene>
<dbReference type="InterPro" id="IPR008271">
    <property type="entry name" value="Ser/Thr_kinase_AS"/>
</dbReference>
<organism evidence="16 17">
    <name type="scientific">Cinnamomum micranthum f. kanehirae</name>
    <dbReference type="NCBI Taxonomy" id="337451"/>
    <lineage>
        <taxon>Eukaryota</taxon>
        <taxon>Viridiplantae</taxon>
        <taxon>Streptophyta</taxon>
        <taxon>Embryophyta</taxon>
        <taxon>Tracheophyta</taxon>
        <taxon>Spermatophyta</taxon>
        <taxon>Magnoliopsida</taxon>
        <taxon>Magnoliidae</taxon>
        <taxon>Laurales</taxon>
        <taxon>Lauraceae</taxon>
        <taxon>Cinnamomum</taxon>
    </lineage>
</organism>